<dbReference type="InterPro" id="IPR001841">
    <property type="entry name" value="Znf_RING"/>
</dbReference>
<dbReference type="Pfam" id="PF10551">
    <property type="entry name" value="MULE"/>
    <property type="match status" value="1"/>
</dbReference>
<evidence type="ECO:0000259" key="4">
    <source>
        <dbReference type="PROSITE" id="PS50089"/>
    </source>
</evidence>
<feature type="domain" description="RING-type" evidence="4">
    <location>
        <begin position="600"/>
        <end position="636"/>
    </location>
</feature>
<dbReference type="Proteomes" id="UP001160148">
    <property type="component" value="Unassembled WGS sequence"/>
</dbReference>
<dbReference type="PANTHER" id="PTHR31569">
    <property type="entry name" value="SWIM-TYPE DOMAIN-CONTAINING PROTEIN"/>
    <property type="match status" value="1"/>
</dbReference>
<dbReference type="InterPro" id="IPR052579">
    <property type="entry name" value="Zinc_finger_SWIM"/>
</dbReference>
<keyword evidence="2" id="KW-0862">Zinc</keyword>
<evidence type="ECO:0000256" key="1">
    <source>
        <dbReference type="ARBA" id="ARBA00022771"/>
    </source>
</evidence>
<dbReference type="PROSITE" id="PS50089">
    <property type="entry name" value="ZF_RING_2"/>
    <property type="match status" value="1"/>
</dbReference>
<name>A0AAV0XUG0_9HEMI</name>
<protein>
    <recommendedName>
        <fullName evidence="4">RING-type domain-containing protein</fullName>
    </recommendedName>
</protein>
<evidence type="ECO:0000256" key="3">
    <source>
        <dbReference type="PROSITE-ProRule" id="PRU00175"/>
    </source>
</evidence>
<keyword evidence="6" id="KW-1185">Reference proteome</keyword>
<organism evidence="5 6">
    <name type="scientific">Macrosiphum euphorbiae</name>
    <name type="common">potato aphid</name>
    <dbReference type="NCBI Taxonomy" id="13131"/>
    <lineage>
        <taxon>Eukaryota</taxon>
        <taxon>Metazoa</taxon>
        <taxon>Ecdysozoa</taxon>
        <taxon>Arthropoda</taxon>
        <taxon>Hexapoda</taxon>
        <taxon>Insecta</taxon>
        <taxon>Pterygota</taxon>
        <taxon>Neoptera</taxon>
        <taxon>Paraneoptera</taxon>
        <taxon>Hemiptera</taxon>
        <taxon>Sternorrhyncha</taxon>
        <taxon>Aphidomorpha</taxon>
        <taxon>Aphidoidea</taxon>
        <taxon>Aphididae</taxon>
        <taxon>Macrosiphini</taxon>
        <taxon>Macrosiphum</taxon>
    </lineage>
</organism>
<dbReference type="Gene3D" id="3.30.40.10">
    <property type="entry name" value="Zinc/RING finger domain, C3HC4 (zinc finger)"/>
    <property type="match status" value="1"/>
</dbReference>
<dbReference type="EMBL" id="CARXXK010001005">
    <property type="protein sequence ID" value="CAI6371497.1"/>
    <property type="molecule type" value="Genomic_DNA"/>
</dbReference>
<sequence>MEHKGFVYKNNGGIHKNKSVRYLICKTKYCKGSAKMFANGTIVELEKHTHDPDEHDHNHILKKAFRQILKDRSKNETTRLRTIYDEEMIRNAAAATIYPWPVAEISMRKARRTTMPVLPSSLSELANFLDFNVQRYTCCQQPFFQDKVTDTHGKCSIIFACSELIRKIVMLGSDELHADATFKVVPSTPPSRQLFIMHLIYQNHSIPIVYALMESKTEEAYTLLLSKCKELFPFIIPANIMTDFESGLLNAFKSVYPNADQHSCFFHYIQALVKNIRTRGLTRFVKSNLNAQLCVQMFCALALLPNNKIDEGYTVIRQYARDKNIFMDMAPFFSYFSRYWLNNQNGGEYLFSVHGIARRTNNNIESFHGRLKEKFQVMHPNLWTFLTHLNELSKKSHIIIDQLEQGHSVTRPIKVKYIANSQRISIASSQLDLGILRVNEFLLQCCHTTERSLREELNWQINVLGEVTSEIDYDDHDATAIHQLNNSTTTDNNVINEHNIIPNNIVHNDATEDEIFVVDFHNISNYSNDSDRSSHVSGQQQQEPLVLQDNEDDYVIPEDMDPVEIENGEIIAAEREEERQHLPYAPLQPLQSLQPNHQTCIICNQASTHVIVPCGHKILCGSEECTAGIQNNCPICAVPFILIMRVYD</sequence>
<dbReference type="PANTHER" id="PTHR31569:SF4">
    <property type="entry name" value="SWIM-TYPE DOMAIN-CONTAINING PROTEIN"/>
    <property type="match status" value="1"/>
</dbReference>
<comment type="caution">
    <text evidence="5">The sequence shown here is derived from an EMBL/GenBank/DDBJ whole genome shotgun (WGS) entry which is preliminary data.</text>
</comment>
<dbReference type="InterPro" id="IPR013083">
    <property type="entry name" value="Znf_RING/FYVE/PHD"/>
</dbReference>
<proteinExistence type="predicted"/>
<keyword evidence="1 3" id="KW-0479">Metal-binding</keyword>
<accession>A0AAV0XUG0</accession>
<gene>
    <name evidence="5" type="ORF">MEUPH1_LOCUS25495</name>
</gene>
<evidence type="ECO:0000313" key="6">
    <source>
        <dbReference type="Proteomes" id="UP001160148"/>
    </source>
</evidence>
<evidence type="ECO:0000256" key="2">
    <source>
        <dbReference type="ARBA" id="ARBA00022833"/>
    </source>
</evidence>
<reference evidence="5 6" key="1">
    <citation type="submission" date="2023-01" db="EMBL/GenBank/DDBJ databases">
        <authorList>
            <person name="Whitehead M."/>
        </authorList>
    </citation>
    <scope>NUCLEOTIDE SEQUENCE [LARGE SCALE GENOMIC DNA]</scope>
</reference>
<keyword evidence="1 3" id="KW-0863">Zinc-finger</keyword>
<dbReference type="AlphaFoldDB" id="A0AAV0XUG0"/>
<dbReference type="GO" id="GO:0008270">
    <property type="term" value="F:zinc ion binding"/>
    <property type="evidence" value="ECO:0007669"/>
    <property type="project" value="UniProtKB-KW"/>
</dbReference>
<dbReference type="InterPro" id="IPR018289">
    <property type="entry name" value="MULE_transposase_dom"/>
</dbReference>
<evidence type="ECO:0000313" key="5">
    <source>
        <dbReference type="EMBL" id="CAI6371497.1"/>
    </source>
</evidence>